<dbReference type="EMBL" id="UOFL01000022">
    <property type="protein sequence ID" value="VAW71507.1"/>
    <property type="molecule type" value="Genomic_DNA"/>
</dbReference>
<dbReference type="AlphaFoldDB" id="A0A3B0Y7K0"/>
<evidence type="ECO:0000313" key="1">
    <source>
        <dbReference type="EMBL" id="VAW71507.1"/>
    </source>
</evidence>
<proteinExistence type="predicted"/>
<accession>A0A3B0Y7K0</accession>
<gene>
    <name evidence="1" type="ORF">MNBD_GAMMA12-3821</name>
</gene>
<organism evidence="1">
    <name type="scientific">hydrothermal vent metagenome</name>
    <dbReference type="NCBI Taxonomy" id="652676"/>
    <lineage>
        <taxon>unclassified sequences</taxon>
        <taxon>metagenomes</taxon>
        <taxon>ecological metagenomes</taxon>
    </lineage>
</organism>
<reference evidence="1" key="1">
    <citation type="submission" date="2018-06" db="EMBL/GenBank/DDBJ databases">
        <authorList>
            <person name="Zhirakovskaya E."/>
        </authorList>
    </citation>
    <scope>NUCLEOTIDE SEQUENCE</scope>
</reference>
<protein>
    <submittedName>
        <fullName evidence="1">Uncharacterized protein</fullName>
    </submittedName>
</protein>
<sequence length="89" mass="10293">MSSRSRGGLDGVYLLDRDFKPANSMMKKLFDQFLDKPNSLLTHISKVFNVTYSELLPIRLVSHHMRLLGVMAHRNKKLCLVLVDYDNDK</sequence>
<name>A0A3B0Y7K0_9ZZZZ</name>